<dbReference type="PIRSF" id="PIRSF005052">
    <property type="entry name" value="P-loopkin"/>
    <property type="match status" value="1"/>
</dbReference>
<accession>A0ABV2PKX4</accession>
<evidence type="ECO:0000259" key="6">
    <source>
        <dbReference type="Pfam" id="PF22740"/>
    </source>
</evidence>
<feature type="binding site" evidence="4">
    <location>
        <begin position="70"/>
        <end position="73"/>
    </location>
    <ligand>
        <name>GTP</name>
        <dbReference type="ChEBI" id="CHEBI:37565"/>
    </ligand>
</feature>
<evidence type="ECO:0000256" key="1">
    <source>
        <dbReference type="ARBA" id="ARBA00022741"/>
    </source>
</evidence>
<dbReference type="InterPro" id="IPR053931">
    <property type="entry name" value="RapZ_C"/>
</dbReference>
<feature type="domain" description="RapZ-like N-terminal" evidence="5">
    <location>
        <begin position="13"/>
        <end position="169"/>
    </location>
</feature>
<dbReference type="HAMAP" id="MF_00636">
    <property type="entry name" value="RapZ_like"/>
    <property type="match status" value="1"/>
</dbReference>
<evidence type="ECO:0000256" key="3">
    <source>
        <dbReference type="ARBA" id="ARBA00023134"/>
    </source>
</evidence>
<dbReference type="PANTHER" id="PTHR30448:SF0">
    <property type="entry name" value="RNASE ADAPTER PROTEIN RAPZ"/>
    <property type="match status" value="1"/>
</dbReference>
<evidence type="ECO:0000259" key="5">
    <source>
        <dbReference type="Pfam" id="PF03668"/>
    </source>
</evidence>
<organism evidence="7 8">
    <name type="scientific">Lysinibacillus parviboronicapiens</name>
    <dbReference type="NCBI Taxonomy" id="436516"/>
    <lineage>
        <taxon>Bacteria</taxon>
        <taxon>Bacillati</taxon>
        <taxon>Bacillota</taxon>
        <taxon>Bacilli</taxon>
        <taxon>Bacillales</taxon>
        <taxon>Bacillaceae</taxon>
        <taxon>Lysinibacillus</taxon>
    </lineage>
</organism>
<dbReference type="EMBL" id="JBEPSB010000012">
    <property type="protein sequence ID" value="MET4561602.1"/>
    <property type="molecule type" value="Genomic_DNA"/>
</dbReference>
<feature type="binding site" evidence="4">
    <location>
        <begin position="19"/>
        <end position="26"/>
    </location>
    <ligand>
        <name>ATP</name>
        <dbReference type="ChEBI" id="CHEBI:30616"/>
    </ligand>
</feature>
<keyword evidence="3 4" id="KW-0342">GTP-binding</keyword>
<comment type="caution">
    <text evidence="7">The sequence shown here is derived from an EMBL/GenBank/DDBJ whole genome shotgun (WGS) entry which is preliminary data.</text>
</comment>
<name>A0ABV2PKX4_9BACI</name>
<dbReference type="PANTHER" id="PTHR30448">
    <property type="entry name" value="RNASE ADAPTER PROTEIN RAPZ"/>
    <property type="match status" value="1"/>
</dbReference>
<evidence type="ECO:0000313" key="8">
    <source>
        <dbReference type="Proteomes" id="UP001549363"/>
    </source>
</evidence>
<keyword evidence="1 4" id="KW-0547">Nucleotide-binding</keyword>
<protein>
    <submittedName>
        <fullName evidence="7">UPF0042 nucleotide-binding protein</fullName>
    </submittedName>
</protein>
<dbReference type="Proteomes" id="UP001549363">
    <property type="component" value="Unassembled WGS sequence"/>
</dbReference>
<evidence type="ECO:0000256" key="2">
    <source>
        <dbReference type="ARBA" id="ARBA00022840"/>
    </source>
</evidence>
<keyword evidence="8" id="KW-1185">Reference proteome</keyword>
<dbReference type="Pfam" id="PF22740">
    <property type="entry name" value="PapZ_C"/>
    <property type="match status" value="1"/>
</dbReference>
<feature type="domain" description="RapZ C-terminal" evidence="6">
    <location>
        <begin position="175"/>
        <end position="292"/>
    </location>
</feature>
<dbReference type="Gene3D" id="3.40.50.300">
    <property type="entry name" value="P-loop containing nucleotide triphosphate hydrolases"/>
    <property type="match status" value="1"/>
</dbReference>
<evidence type="ECO:0000256" key="4">
    <source>
        <dbReference type="HAMAP-Rule" id="MF_00636"/>
    </source>
</evidence>
<sequence length="297" mass="33657">MTVVVESQQCTHELVIITGMSGAGKTVAIQSFEDLGYYCIDNLPPALLTTFLTLLKDSGKNITRIAAVMDMRGGDFFDSLIGALDHILKEGDIVVRILFLDADDQTLVRRYKETRRAHPLAVTGLPLDGIKLERELLSEVKGRAKFVYNTSNMKPRELREKIVKEFASDADNIFSVNIMSFGFKHGMPIDADLVFDVRFLKNPYYVEDLRHKTGLQTEVSSYVLALEDTQILIQKLTDLFEFMIPLYKQEGKSQLVIAFGCTGGQHRSVTLAEYFGEYLTKYEKAVITHRDINRRKD</sequence>
<dbReference type="InterPro" id="IPR053930">
    <property type="entry name" value="RapZ-like_N"/>
</dbReference>
<evidence type="ECO:0000313" key="7">
    <source>
        <dbReference type="EMBL" id="MET4561602.1"/>
    </source>
</evidence>
<dbReference type="Pfam" id="PF03668">
    <property type="entry name" value="RapZ-like_N"/>
    <property type="match status" value="1"/>
</dbReference>
<dbReference type="RefSeq" id="WP_107949346.1">
    <property type="nucleotide sequence ID" value="NZ_CP073713.1"/>
</dbReference>
<dbReference type="InterPro" id="IPR027417">
    <property type="entry name" value="P-loop_NTPase"/>
</dbReference>
<gene>
    <name evidence="7" type="ORF">ABIA69_002770</name>
</gene>
<dbReference type="SUPFAM" id="SSF52540">
    <property type="entry name" value="P-loop containing nucleoside triphosphate hydrolases"/>
    <property type="match status" value="1"/>
</dbReference>
<reference evidence="7 8" key="1">
    <citation type="submission" date="2024-06" db="EMBL/GenBank/DDBJ databases">
        <title>Sorghum-associated microbial communities from plants grown in Nebraska, USA.</title>
        <authorList>
            <person name="Schachtman D."/>
        </authorList>
    </citation>
    <scope>NUCLEOTIDE SEQUENCE [LARGE SCALE GENOMIC DNA]</scope>
    <source>
        <strain evidence="7 8">736</strain>
    </source>
</reference>
<dbReference type="NCBIfam" id="NF003828">
    <property type="entry name" value="PRK05416.1"/>
    <property type="match status" value="1"/>
</dbReference>
<proteinExistence type="inferred from homology"/>
<keyword evidence="2 4" id="KW-0067">ATP-binding</keyword>
<dbReference type="InterPro" id="IPR005337">
    <property type="entry name" value="RapZ-like"/>
</dbReference>